<proteinExistence type="predicted"/>
<evidence type="ECO:0000259" key="2">
    <source>
        <dbReference type="Pfam" id="PF01243"/>
    </source>
</evidence>
<dbReference type="Proteomes" id="UP000295727">
    <property type="component" value="Chromosome 1"/>
</dbReference>
<dbReference type="InterPro" id="IPR011576">
    <property type="entry name" value="Pyridox_Oxase_N"/>
</dbReference>
<dbReference type="AlphaFoldDB" id="A0A4P7CUL0"/>
<dbReference type="RefSeq" id="WP_134750178.1">
    <property type="nucleotide sequence ID" value="NZ_CP038148.1"/>
</dbReference>
<dbReference type="OrthoDB" id="544091at2"/>
<keyword evidence="1" id="KW-0175">Coiled coil</keyword>
<dbReference type="InterPro" id="IPR012349">
    <property type="entry name" value="Split_barrel_FMN-bd"/>
</dbReference>
<accession>A0A4P7CUL0</accession>
<dbReference type="EMBL" id="CP038148">
    <property type="protein sequence ID" value="QBQ98406.1"/>
    <property type="molecule type" value="Genomic_DNA"/>
</dbReference>
<evidence type="ECO:0000313" key="3">
    <source>
        <dbReference type="EMBL" id="QBQ98406.1"/>
    </source>
</evidence>
<gene>
    <name evidence="3" type="ORF">E1956_15330</name>
</gene>
<dbReference type="Gene3D" id="2.30.110.10">
    <property type="entry name" value="Electron Transport, Fmn-binding Protein, Chain A"/>
    <property type="match status" value="1"/>
</dbReference>
<evidence type="ECO:0000256" key="1">
    <source>
        <dbReference type="SAM" id="Coils"/>
    </source>
</evidence>
<dbReference type="PANTHER" id="PTHR42815">
    <property type="entry name" value="FAD-BINDING, PUTATIVE (AFU_ORTHOLOGUE AFUA_6G07600)-RELATED"/>
    <property type="match status" value="1"/>
</dbReference>
<organism evidence="3 4">
    <name type="scientific">Paraburkholderia pallida</name>
    <dbReference type="NCBI Taxonomy" id="2547399"/>
    <lineage>
        <taxon>Bacteria</taxon>
        <taxon>Pseudomonadati</taxon>
        <taxon>Pseudomonadota</taxon>
        <taxon>Betaproteobacteria</taxon>
        <taxon>Burkholderiales</taxon>
        <taxon>Burkholderiaceae</taxon>
        <taxon>Paraburkholderia</taxon>
    </lineage>
</organism>
<dbReference type="PANTHER" id="PTHR42815:SF2">
    <property type="entry name" value="FAD-BINDING, PUTATIVE (AFU_ORTHOLOGUE AFUA_6G07600)-RELATED"/>
    <property type="match status" value="1"/>
</dbReference>
<sequence>MEPSAIRYTSDVAFTPTVKAMQTRLGSREIYARMEAQRGFGTDLTPDVSAFIEAQRSVFLATANVDGQPYIQHRGGPAGFLHVLDARIIAFADFIGNQQYITLGNLTDNPKAYLFLIDYARRRRIKLWGEARVVEDAAWVERLLPAGYKARAGRAIEFTVTAWDSNCPQHIPQRFEADDVKAALEARDEQIREMEEAAVRQEARVRELEAEVARLRALARD</sequence>
<dbReference type="KEGG" id="ppai:E1956_15330"/>
<feature type="domain" description="Pyridoxamine 5'-phosphate oxidase N-terminal" evidence="2">
    <location>
        <begin position="44"/>
        <end position="164"/>
    </location>
</feature>
<evidence type="ECO:0000313" key="4">
    <source>
        <dbReference type="Proteomes" id="UP000295727"/>
    </source>
</evidence>
<dbReference type="SUPFAM" id="SSF50475">
    <property type="entry name" value="FMN-binding split barrel"/>
    <property type="match status" value="1"/>
</dbReference>
<protein>
    <submittedName>
        <fullName evidence="3">Pyridoxamine 5'-phosphate oxidase</fullName>
    </submittedName>
</protein>
<dbReference type="Pfam" id="PF01243">
    <property type="entry name" value="PNPOx_N"/>
    <property type="match status" value="1"/>
</dbReference>
<keyword evidence="4" id="KW-1185">Reference proteome</keyword>
<name>A0A4P7CUL0_9BURK</name>
<feature type="coiled-coil region" evidence="1">
    <location>
        <begin position="177"/>
        <end position="218"/>
    </location>
</feature>
<reference evidence="3 4" key="1">
    <citation type="submission" date="2019-03" db="EMBL/GenBank/DDBJ databases">
        <title>Paraburkholderia sp. 7MH5, isolated from subtropical forest soil.</title>
        <authorList>
            <person name="Gao Z.-H."/>
            <person name="Qiu L.-H."/>
        </authorList>
    </citation>
    <scope>NUCLEOTIDE SEQUENCE [LARGE SCALE GENOMIC DNA]</scope>
    <source>
        <strain evidence="3 4">7MH5</strain>
    </source>
</reference>